<dbReference type="RefSeq" id="WP_308984341.1">
    <property type="nucleotide sequence ID" value="NZ_JARXIC010000006.1"/>
</dbReference>
<dbReference type="GO" id="GO:0004590">
    <property type="term" value="F:orotidine-5'-phosphate decarboxylase activity"/>
    <property type="evidence" value="ECO:0007669"/>
    <property type="project" value="UniProtKB-EC"/>
</dbReference>
<dbReference type="NCBIfam" id="NF001273">
    <property type="entry name" value="PRK00230.1"/>
    <property type="match status" value="1"/>
</dbReference>
<comment type="subunit">
    <text evidence="7">Homodimer.</text>
</comment>
<comment type="pathway">
    <text evidence="2 7 8">Pyrimidine metabolism; UMP biosynthesis via de novo pathway; UMP from orotate: step 2/2.</text>
</comment>
<keyword evidence="5 7" id="KW-0456">Lyase</keyword>
<gene>
    <name evidence="7 10" type="primary">pyrF</name>
    <name evidence="10" type="ORF">QEH59_05430</name>
</gene>
<proteinExistence type="inferred from homology"/>
<evidence type="ECO:0000256" key="6">
    <source>
        <dbReference type="ARBA" id="ARBA00049157"/>
    </source>
</evidence>
<evidence type="ECO:0000313" key="11">
    <source>
        <dbReference type="Proteomes" id="UP001243717"/>
    </source>
</evidence>
<dbReference type="InterPro" id="IPR001754">
    <property type="entry name" value="OMPdeCOase_dom"/>
</dbReference>
<comment type="catalytic activity">
    <reaction evidence="6 7 8">
        <text>orotidine 5'-phosphate + H(+) = UMP + CO2</text>
        <dbReference type="Rhea" id="RHEA:11596"/>
        <dbReference type="ChEBI" id="CHEBI:15378"/>
        <dbReference type="ChEBI" id="CHEBI:16526"/>
        <dbReference type="ChEBI" id="CHEBI:57538"/>
        <dbReference type="ChEBI" id="CHEBI:57865"/>
        <dbReference type="EC" id="4.1.1.23"/>
    </reaction>
</comment>
<sequence length="233" mass="24716">MSKQASCQLILALDLETREEALAMLDRLGDSLKWVKIGLQLFTAYGPDFVREIADRGYKVFLDLKLHDIPNTVAKAVQSIAALPVELLTLHACGGGEMLTWANRARTDYAPELNLLAVTVLTSMNEAQLRALNVANTPEAQVLHLADITLKSGVQGLVCSSLELAPLRARFGNDPIIVTPGIRPAGSAADEQKRIMTPAAAAAAGSSFIVVGRPILKAADPAVAAQAIQADLA</sequence>
<dbReference type="EMBL" id="JARXIC010000006">
    <property type="protein sequence ID" value="MDQ8193854.1"/>
    <property type="molecule type" value="Genomic_DNA"/>
</dbReference>
<feature type="binding site" evidence="7">
    <location>
        <position position="212"/>
    </location>
    <ligand>
        <name>substrate</name>
    </ligand>
</feature>
<dbReference type="Proteomes" id="UP001243717">
    <property type="component" value="Unassembled WGS sequence"/>
</dbReference>
<dbReference type="Pfam" id="PF00215">
    <property type="entry name" value="OMPdecase"/>
    <property type="match status" value="1"/>
</dbReference>
<dbReference type="InterPro" id="IPR018089">
    <property type="entry name" value="OMPdecase_AS"/>
</dbReference>
<dbReference type="CDD" id="cd04725">
    <property type="entry name" value="OMP_decarboxylase_like"/>
    <property type="match status" value="1"/>
</dbReference>
<name>A0ABU1AG98_9BACT</name>
<evidence type="ECO:0000256" key="2">
    <source>
        <dbReference type="ARBA" id="ARBA00004861"/>
    </source>
</evidence>
<feature type="active site" description="Proton donor" evidence="7">
    <location>
        <position position="65"/>
    </location>
</feature>
<dbReference type="EC" id="4.1.1.23" evidence="7"/>
<evidence type="ECO:0000313" key="10">
    <source>
        <dbReference type="EMBL" id="MDQ8193854.1"/>
    </source>
</evidence>
<feature type="domain" description="Orotidine 5'-phosphate decarboxylase" evidence="9">
    <location>
        <begin position="8"/>
        <end position="228"/>
    </location>
</feature>
<keyword evidence="3 7" id="KW-0210">Decarboxylase</keyword>
<evidence type="ECO:0000256" key="1">
    <source>
        <dbReference type="ARBA" id="ARBA00002356"/>
    </source>
</evidence>
<dbReference type="InterPro" id="IPR011060">
    <property type="entry name" value="RibuloseP-bd_barrel"/>
</dbReference>
<feature type="binding site" evidence="7">
    <location>
        <position position="14"/>
    </location>
    <ligand>
        <name>substrate</name>
    </ligand>
</feature>
<dbReference type="PANTHER" id="PTHR32119">
    <property type="entry name" value="OROTIDINE 5'-PHOSPHATE DECARBOXYLASE"/>
    <property type="match status" value="1"/>
</dbReference>
<keyword evidence="11" id="KW-1185">Reference proteome</keyword>
<feature type="binding site" evidence="7">
    <location>
        <position position="122"/>
    </location>
    <ligand>
        <name>substrate</name>
    </ligand>
</feature>
<organism evidence="10 11">
    <name type="scientific">Thalassobacterium sedimentorum</name>
    <dbReference type="NCBI Taxonomy" id="3041258"/>
    <lineage>
        <taxon>Bacteria</taxon>
        <taxon>Pseudomonadati</taxon>
        <taxon>Verrucomicrobiota</taxon>
        <taxon>Opitutia</taxon>
        <taxon>Puniceicoccales</taxon>
        <taxon>Coraliomargaritaceae</taxon>
        <taxon>Thalassobacterium</taxon>
    </lineage>
</organism>
<evidence type="ECO:0000259" key="9">
    <source>
        <dbReference type="SMART" id="SM00934"/>
    </source>
</evidence>
<dbReference type="NCBIfam" id="TIGR01740">
    <property type="entry name" value="pyrF"/>
    <property type="match status" value="1"/>
</dbReference>
<dbReference type="PANTHER" id="PTHR32119:SF2">
    <property type="entry name" value="OROTIDINE 5'-PHOSPHATE DECARBOXYLASE"/>
    <property type="match status" value="1"/>
</dbReference>
<evidence type="ECO:0000256" key="3">
    <source>
        <dbReference type="ARBA" id="ARBA00022793"/>
    </source>
</evidence>
<reference evidence="10 11" key="1">
    <citation type="submission" date="2023-04" db="EMBL/GenBank/DDBJ databases">
        <title>A novel bacteria isolated from coastal sediment.</title>
        <authorList>
            <person name="Liu X.-J."/>
            <person name="Du Z.-J."/>
        </authorList>
    </citation>
    <scope>NUCLEOTIDE SEQUENCE [LARGE SCALE GENOMIC DNA]</scope>
    <source>
        <strain evidence="10 11">SDUM461004</strain>
    </source>
</reference>
<dbReference type="HAMAP" id="MF_01200_B">
    <property type="entry name" value="OMPdecase_type1_B"/>
    <property type="match status" value="1"/>
</dbReference>
<dbReference type="SUPFAM" id="SSF51366">
    <property type="entry name" value="Ribulose-phoshate binding barrel"/>
    <property type="match status" value="1"/>
</dbReference>
<feature type="binding site" evidence="7">
    <location>
        <position position="213"/>
    </location>
    <ligand>
        <name>substrate</name>
    </ligand>
</feature>
<dbReference type="InterPro" id="IPR047596">
    <property type="entry name" value="OMPdecase_bac"/>
</dbReference>
<dbReference type="Gene3D" id="3.20.20.70">
    <property type="entry name" value="Aldolase class I"/>
    <property type="match status" value="1"/>
</dbReference>
<dbReference type="SMART" id="SM00934">
    <property type="entry name" value="OMPdecase"/>
    <property type="match status" value="1"/>
</dbReference>
<protein>
    <recommendedName>
        <fullName evidence="7">Orotidine 5'-phosphate decarboxylase</fullName>
        <ecNumber evidence="7">4.1.1.23</ecNumber>
    </recommendedName>
    <alternativeName>
        <fullName evidence="7">OMP decarboxylase</fullName>
        <shortName evidence="7">OMPDCase</shortName>
        <shortName evidence="7">OMPdecase</shortName>
    </alternativeName>
</protein>
<dbReference type="InterPro" id="IPR014732">
    <property type="entry name" value="OMPdecase"/>
</dbReference>
<comment type="caution">
    <text evidence="10">The sequence shown here is derived from an EMBL/GenBank/DDBJ whole genome shotgun (WGS) entry which is preliminary data.</text>
</comment>
<comment type="similarity">
    <text evidence="7">Belongs to the OMP decarboxylase family. Type 1 subfamily.</text>
</comment>
<comment type="function">
    <text evidence="1 7">Catalyzes the decarboxylation of orotidine 5'-monophosphate (OMP) to uridine 5'-monophosphate (UMP).</text>
</comment>
<feature type="binding site" evidence="7">
    <location>
        <position position="192"/>
    </location>
    <ligand>
        <name>substrate</name>
    </ligand>
</feature>
<evidence type="ECO:0000256" key="4">
    <source>
        <dbReference type="ARBA" id="ARBA00022975"/>
    </source>
</evidence>
<keyword evidence="4 7" id="KW-0665">Pyrimidine biosynthesis</keyword>
<accession>A0ABU1AG98</accession>
<dbReference type="InterPro" id="IPR013785">
    <property type="entry name" value="Aldolase_TIM"/>
</dbReference>
<evidence type="ECO:0000256" key="8">
    <source>
        <dbReference type="RuleBase" id="RU000512"/>
    </source>
</evidence>
<dbReference type="PROSITE" id="PS00156">
    <property type="entry name" value="OMPDECASE"/>
    <property type="match status" value="1"/>
</dbReference>
<evidence type="ECO:0000256" key="7">
    <source>
        <dbReference type="HAMAP-Rule" id="MF_01200"/>
    </source>
</evidence>
<feature type="binding site" evidence="7">
    <location>
        <begin position="63"/>
        <end position="72"/>
    </location>
    <ligand>
        <name>substrate</name>
    </ligand>
</feature>
<feature type="binding site" evidence="7">
    <location>
        <position position="183"/>
    </location>
    <ligand>
        <name>substrate</name>
    </ligand>
</feature>
<evidence type="ECO:0000256" key="5">
    <source>
        <dbReference type="ARBA" id="ARBA00023239"/>
    </source>
</evidence>
<feature type="binding site" evidence="7">
    <location>
        <position position="36"/>
    </location>
    <ligand>
        <name>substrate</name>
    </ligand>
</feature>